<evidence type="ECO:0000313" key="3">
    <source>
        <dbReference type="Proteomes" id="UP001301958"/>
    </source>
</evidence>
<organism evidence="2 3">
    <name type="scientific">Podospora fimiseda</name>
    <dbReference type="NCBI Taxonomy" id="252190"/>
    <lineage>
        <taxon>Eukaryota</taxon>
        <taxon>Fungi</taxon>
        <taxon>Dikarya</taxon>
        <taxon>Ascomycota</taxon>
        <taxon>Pezizomycotina</taxon>
        <taxon>Sordariomycetes</taxon>
        <taxon>Sordariomycetidae</taxon>
        <taxon>Sordariales</taxon>
        <taxon>Podosporaceae</taxon>
        <taxon>Podospora</taxon>
    </lineage>
</organism>
<feature type="compositionally biased region" description="Gly residues" evidence="1">
    <location>
        <begin position="182"/>
        <end position="193"/>
    </location>
</feature>
<sequence length="213" mass="23749">MSLFEGTFALFSIIFYSKHHHRITTEFPPISQSEVLVKKEIYFQQHLPSRQQHIQKMCKSVTFRCKICHKPRKNRRKWCQDALAIGNACEEGPKWSHKSYFTGYCWVCAKKMGLPWALVQVGDDLSDDDLKTVMGVEMEMETGEGKAKGKEREVGQGLKVEVGRDENAMEIEPTHAGSHLSGMGGSGQDGGNGMEVEATGVGLRTGGEISGRR</sequence>
<feature type="region of interest" description="Disordered" evidence="1">
    <location>
        <begin position="172"/>
        <end position="213"/>
    </location>
</feature>
<reference evidence="2" key="1">
    <citation type="journal article" date="2023" name="Mol. Phylogenet. Evol.">
        <title>Genome-scale phylogeny and comparative genomics of the fungal order Sordariales.</title>
        <authorList>
            <person name="Hensen N."/>
            <person name="Bonometti L."/>
            <person name="Westerberg I."/>
            <person name="Brannstrom I.O."/>
            <person name="Guillou S."/>
            <person name="Cros-Aarteil S."/>
            <person name="Calhoun S."/>
            <person name="Haridas S."/>
            <person name="Kuo A."/>
            <person name="Mondo S."/>
            <person name="Pangilinan J."/>
            <person name="Riley R."/>
            <person name="LaButti K."/>
            <person name="Andreopoulos B."/>
            <person name="Lipzen A."/>
            <person name="Chen C."/>
            <person name="Yan M."/>
            <person name="Daum C."/>
            <person name="Ng V."/>
            <person name="Clum A."/>
            <person name="Steindorff A."/>
            <person name="Ohm R.A."/>
            <person name="Martin F."/>
            <person name="Silar P."/>
            <person name="Natvig D.O."/>
            <person name="Lalanne C."/>
            <person name="Gautier V."/>
            <person name="Ament-Velasquez S.L."/>
            <person name="Kruys A."/>
            <person name="Hutchinson M.I."/>
            <person name="Powell A.J."/>
            <person name="Barry K."/>
            <person name="Miller A.N."/>
            <person name="Grigoriev I.V."/>
            <person name="Debuchy R."/>
            <person name="Gladieux P."/>
            <person name="Hiltunen Thoren M."/>
            <person name="Johannesson H."/>
        </authorList>
    </citation>
    <scope>NUCLEOTIDE SEQUENCE</scope>
    <source>
        <strain evidence="2">CBS 990.96</strain>
    </source>
</reference>
<evidence type="ECO:0000256" key="1">
    <source>
        <dbReference type="SAM" id="MobiDB-lite"/>
    </source>
</evidence>
<proteinExistence type="predicted"/>
<protein>
    <submittedName>
        <fullName evidence="2">Uncharacterized protein</fullName>
    </submittedName>
</protein>
<reference evidence="2" key="2">
    <citation type="submission" date="2023-05" db="EMBL/GenBank/DDBJ databases">
        <authorList>
            <consortium name="Lawrence Berkeley National Laboratory"/>
            <person name="Steindorff A."/>
            <person name="Hensen N."/>
            <person name="Bonometti L."/>
            <person name="Westerberg I."/>
            <person name="Brannstrom I.O."/>
            <person name="Guillou S."/>
            <person name="Cros-Aarteil S."/>
            <person name="Calhoun S."/>
            <person name="Haridas S."/>
            <person name="Kuo A."/>
            <person name="Mondo S."/>
            <person name="Pangilinan J."/>
            <person name="Riley R."/>
            <person name="Labutti K."/>
            <person name="Andreopoulos B."/>
            <person name="Lipzen A."/>
            <person name="Chen C."/>
            <person name="Yanf M."/>
            <person name="Daum C."/>
            <person name="Ng V."/>
            <person name="Clum A."/>
            <person name="Ohm R."/>
            <person name="Martin F."/>
            <person name="Silar P."/>
            <person name="Natvig D."/>
            <person name="Lalanne C."/>
            <person name="Gautier V."/>
            <person name="Ament-Velasquez S.L."/>
            <person name="Kruys A."/>
            <person name="Hutchinson M.I."/>
            <person name="Powell A.J."/>
            <person name="Barry K."/>
            <person name="Miller A.N."/>
            <person name="Grigoriev I.V."/>
            <person name="Debuchy R."/>
            <person name="Gladieux P."/>
            <person name="Thoren M.H."/>
            <person name="Johannesson H."/>
        </authorList>
    </citation>
    <scope>NUCLEOTIDE SEQUENCE</scope>
    <source>
        <strain evidence="2">CBS 990.96</strain>
    </source>
</reference>
<evidence type="ECO:0000313" key="2">
    <source>
        <dbReference type="EMBL" id="KAK4221701.1"/>
    </source>
</evidence>
<dbReference type="Proteomes" id="UP001301958">
    <property type="component" value="Unassembled WGS sequence"/>
</dbReference>
<name>A0AAN6YPD2_9PEZI</name>
<accession>A0AAN6YPD2</accession>
<dbReference type="EMBL" id="MU865523">
    <property type="protein sequence ID" value="KAK4221701.1"/>
    <property type="molecule type" value="Genomic_DNA"/>
</dbReference>
<dbReference type="AlphaFoldDB" id="A0AAN6YPD2"/>
<keyword evidence="3" id="KW-1185">Reference proteome</keyword>
<gene>
    <name evidence="2" type="ORF">QBC38DRAFT_448935</name>
</gene>
<comment type="caution">
    <text evidence="2">The sequence shown here is derived from an EMBL/GenBank/DDBJ whole genome shotgun (WGS) entry which is preliminary data.</text>
</comment>
<feature type="compositionally biased region" description="Gly residues" evidence="1">
    <location>
        <begin position="203"/>
        <end position="213"/>
    </location>
</feature>